<proteinExistence type="inferred from homology"/>
<feature type="domain" description="Flagellar hook-associated protein FlgK helical" evidence="10">
    <location>
        <begin position="99"/>
        <end position="331"/>
    </location>
</feature>
<feature type="domain" description="Flagellar basal-body/hook protein C-terminal" evidence="9">
    <location>
        <begin position="449"/>
        <end position="488"/>
    </location>
</feature>
<dbReference type="InterPro" id="IPR053927">
    <property type="entry name" value="FlgK_helical"/>
</dbReference>
<name>A0A498REK4_9FIRM</name>
<dbReference type="EMBL" id="UPPP01000116">
    <property type="protein sequence ID" value="VBB09435.1"/>
    <property type="molecule type" value="Genomic_DNA"/>
</dbReference>
<protein>
    <recommendedName>
        <fullName evidence="4 7">Flagellar hook-associated protein 1</fullName>
        <shortName evidence="7">HAP1</shortName>
    </recommendedName>
</protein>
<dbReference type="PANTHER" id="PTHR30033">
    <property type="entry name" value="FLAGELLAR HOOK-ASSOCIATED PROTEIN 1"/>
    <property type="match status" value="1"/>
</dbReference>
<evidence type="ECO:0000313" key="12">
    <source>
        <dbReference type="Proteomes" id="UP000277811"/>
    </source>
</evidence>
<comment type="similarity">
    <text evidence="3 7">Belongs to the flagella basal body rod proteins family.</text>
</comment>
<dbReference type="Proteomes" id="UP000277811">
    <property type="component" value="Unassembled WGS sequence"/>
</dbReference>
<gene>
    <name evidence="7" type="primary">flgK</name>
    <name evidence="11" type="ORF">LUCI_4725</name>
</gene>
<dbReference type="InterPro" id="IPR019776">
    <property type="entry name" value="Flagellar_basal_body_rod_CS"/>
</dbReference>
<dbReference type="Pfam" id="PF00460">
    <property type="entry name" value="Flg_bb_rod"/>
    <property type="match status" value="1"/>
</dbReference>
<feature type="domain" description="Flagellar basal body rod protein N-terminal" evidence="8">
    <location>
        <begin position="8"/>
        <end position="37"/>
    </location>
</feature>
<sequence length="493" mass="52413">MSSTFRGINTAYTGLITQQLSLDTVGNNISNASTTGYSRQVVNLVSTSPDTIYANGTQQYVGTGVTSASIKRVTDMLINKQYWQQNSDLNYWENGSNTLSSIENVFTDTSSVGLNDAINNFATALTSLASNSSDSSTRTNVLETAAALVTYMKSDAQSLVTTANDLSSKISTEVNSINSIATQIADLNQQILVQETQGQTANSLRDQRDNLVDQLSALANTQVTEQDDGTYTVTMSGVTLVQGNHADQLQTVDDGENSLYGYDTNHVTVASTGATVTFSGGTMQSLFDSRDTTVTSYLKNIDNMAQFLMQNFNTQQKAGYDNNGTAGENFFGTTGVDYTNSANDPTAQTPPKSWLSVLAVNSDFYATNGYNLIAARGTSTGGTADGTNATKLGNLLTDSTTSSTALGTNSLSSYYNTVVNALGVQSQDAQAMNSSKQTLFNAISNQRQSVSGVSIDEEMTNMIKFQQAYAASAKVMSTLDSMLSTLINGTKAS</sequence>
<dbReference type="AlphaFoldDB" id="A0A498REK4"/>
<dbReference type="SUPFAM" id="SSF64518">
    <property type="entry name" value="Phase 1 flagellin"/>
    <property type="match status" value="1"/>
</dbReference>
<keyword evidence="11" id="KW-0969">Cilium</keyword>
<keyword evidence="12" id="KW-1185">Reference proteome</keyword>
<dbReference type="Pfam" id="PF22638">
    <property type="entry name" value="FlgK_D1"/>
    <property type="match status" value="1"/>
</dbReference>
<organism evidence="11 12">
    <name type="scientific">Lucifera butyrica</name>
    <dbReference type="NCBI Taxonomy" id="1351585"/>
    <lineage>
        <taxon>Bacteria</taxon>
        <taxon>Bacillati</taxon>
        <taxon>Bacillota</taxon>
        <taxon>Negativicutes</taxon>
        <taxon>Veillonellales</taxon>
        <taxon>Veillonellaceae</taxon>
        <taxon>Lucifera</taxon>
    </lineage>
</organism>
<keyword evidence="6 7" id="KW-0975">Bacterial flagellum</keyword>
<dbReference type="NCBIfam" id="TIGR02492">
    <property type="entry name" value="flgK_ends"/>
    <property type="match status" value="1"/>
</dbReference>
<dbReference type="GO" id="GO:0009424">
    <property type="term" value="C:bacterial-type flagellum hook"/>
    <property type="evidence" value="ECO:0007669"/>
    <property type="project" value="UniProtKB-UniRule"/>
</dbReference>
<dbReference type="InterPro" id="IPR001444">
    <property type="entry name" value="Flag_bb_rod_N"/>
</dbReference>
<evidence type="ECO:0000259" key="10">
    <source>
        <dbReference type="Pfam" id="PF22638"/>
    </source>
</evidence>
<evidence type="ECO:0000313" key="11">
    <source>
        <dbReference type="EMBL" id="VBB09435.1"/>
    </source>
</evidence>
<dbReference type="PROSITE" id="PS00588">
    <property type="entry name" value="FLAGELLA_BB_ROD"/>
    <property type="match status" value="1"/>
</dbReference>
<comment type="subcellular location">
    <subcellularLocation>
        <location evidence="1 7">Bacterial flagellum</location>
    </subcellularLocation>
    <subcellularLocation>
        <location evidence="2 7">Secreted</location>
    </subcellularLocation>
</comment>
<accession>A0A498REK4</accession>
<dbReference type="PANTHER" id="PTHR30033:SF1">
    <property type="entry name" value="FLAGELLAR HOOK-ASSOCIATED PROTEIN 1"/>
    <property type="match status" value="1"/>
</dbReference>
<dbReference type="PRINTS" id="PR01005">
    <property type="entry name" value="FLGHOOKAP1"/>
</dbReference>
<evidence type="ECO:0000256" key="2">
    <source>
        <dbReference type="ARBA" id="ARBA00004613"/>
    </source>
</evidence>
<dbReference type="GO" id="GO:0005576">
    <property type="term" value="C:extracellular region"/>
    <property type="evidence" value="ECO:0007669"/>
    <property type="project" value="UniProtKB-SubCell"/>
</dbReference>
<evidence type="ECO:0000256" key="3">
    <source>
        <dbReference type="ARBA" id="ARBA00009677"/>
    </source>
</evidence>
<dbReference type="InterPro" id="IPR002371">
    <property type="entry name" value="FlgK"/>
</dbReference>
<reference evidence="11 12" key="1">
    <citation type="submission" date="2018-06" db="EMBL/GenBank/DDBJ databases">
        <authorList>
            <person name="Strepis N."/>
        </authorList>
    </citation>
    <scope>NUCLEOTIDE SEQUENCE [LARGE SCALE GENOMIC DNA]</scope>
    <source>
        <strain evidence="11">LUCI</strain>
    </source>
</reference>
<keyword evidence="5 7" id="KW-0964">Secreted</keyword>
<evidence type="ECO:0000259" key="9">
    <source>
        <dbReference type="Pfam" id="PF06429"/>
    </source>
</evidence>
<evidence type="ECO:0000256" key="4">
    <source>
        <dbReference type="ARBA" id="ARBA00016244"/>
    </source>
</evidence>
<evidence type="ECO:0000256" key="1">
    <source>
        <dbReference type="ARBA" id="ARBA00004365"/>
    </source>
</evidence>
<dbReference type="InterPro" id="IPR010930">
    <property type="entry name" value="Flg_bb/hook_C_dom"/>
</dbReference>
<dbReference type="GO" id="GO:0005198">
    <property type="term" value="F:structural molecule activity"/>
    <property type="evidence" value="ECO:0007669"/>
    <property type="project" value="UniProtKB-UniRule"/>
</dbReference>
<dbReference type="OrthoDB" id="9802553at2"/>
<evidence type="ECO:0000256" key="5">
    <source>
        <dbReference type="ARBA" id="ARBA00022525"/>
    </source>
</evidence>
<evidence type="ECO:0000256" key="7">
    <source>
        <dbReference type="RuleBase" id="RU362065"/>
    </source>
</evidence>
<keyword evidence="11" id="KW-0282">Flagellum</keyword>
<dbReference type="Pfam" id="PF06429">
    <property type="entry name" value="Flg_bbr_C"/>
    <property type="match status" value="1"/>
</dbReference>
<evidence type="ECO:0000259" key="8">
    <source>
        <dbReference type="Pfam" id="PF00460"/>
    </source>
</evidence>
<keyword evidence="11" id="KW-0966">Cell projection</keyword>
<dbReference type="RefSeq" id="WP_122630220.1">
    <property type="nucleotide sequence ID" value="NZ_UPPP01000116.1"/>
</dbReference>
<dbReference type="GO" id="GO:0044780">
    <property type="term" value="P:bacterial-type flagellum assembly"/>
    <property type="evidence" value="ECO:0007669"/>
    <property type="project" value="InterPro"/>
</dbReference>
<evidence type="ECO:0000256" key="6">
    <source>
        <dbReference type="ARBA" id="ARBA00023143"/>
    </source>
</evidence>